<evidence type="ECO:0000256" key="1">
    <source>
        <dbReference type="SAM" id="Phobius"/>
    </source>
</evidence>
<dbReference type="Pfam" id="PF22564">
    <property type="entry name" value="HAAS"/>
    <property type="match status" value="1"/>
</dbReference>
<evidence type="ECO:0000313" key="2">
    <source>
        <dbReference type="EMBL" id="MBB5838581.1"/>
    </source>
</evidence>
<reference evidence="2 3" key="1">
    <citation type="submission" date="2020-08" db="EMBL/GenBank/DDBJ databases">
        <title>Sequencing the genomes of 1000 actinobacteria strains.</title>
        <authorList>
            <person name="Klenk H.-P."/>
        </authorList>
    </citation>
    <scope>NUCLEOTIDE SEQUENCE [LARGE SCALE GENOMIC DNA]</scope>
    <source>
        <strain evidence="2 3">DSM 28967</strain>
    </source>
</reference>
<feature type="transmembrane region" description="Helical" evidence="1">
    <location>
        <begin position="226"/>
        <end position="251"/>
    </location>
</feature>
<keyword evidence="1" id="KW-0812">Transmembrane</keyword>
<keyword evidence="1" id="KW-0472">Membrane</keyword>
<feature type="transmembrane region" description="Helical" evidence="1">
    <location>
        <begin position="110"/>
        <end position="130"/>
    </location>
</feature>
<dbReference type="Proteomes" id="UP000549971">
    <property type="component" value="Unassembled WGS sequence"/>
</dbReference>
<dbReference type="EMBL" id="JACHMY010000001">
    <property type="protein sequence ID" value="MBB5838581.1"/>
    <property type="molecule type" value="Genomic_DNA"/>
</dbReference>
<organism evidence="2 3">
    <name type="scientific">Kribbella italica</name>
    <dbReference type="NCBI Taxonomy" id="1540520"/>
    <lineage>
        <taxon>Bacteria</taxon>
        <taxon>Bacillati</taxon>
        <taxon>Actinomycetota</taxon>
        <taxon>Actinomycetes</taxon>
        <taxon>Propionibacteriales</taxon>
        <taxon>Kribbellaceae</taxon>
        <taxon>Kribbella</taxon>
    </lineage>
</organism>
<sequence>MTTTDTANGYLLRVRAELADLPPAELEAVMDDIAAHLTELAEELPAQELLEVRLGAPRQYADQLRAAAGYPPRPESSDRGTGALLWVALSTVLTPLLLVAWFATDPVSSATVFGWLVLGLAPAALGLLALGKHDPAVVTGTSLWRRHERRIRRYHALLPTGLQRDLVAVGQPFWWVLRGALGGIALYGVLARSTDAGPLLVAATVGALLSVRVGRITQRDRRWLWLVIPLNAVAVLAVAILLIGGSTAWGWDGYSFSGVHRIRY</sequence>
<accession>A0A7W9JAF3</accession>
<dbReference type="RefSeq" id="WP_184799513.1">
    <property type="nucleotide sequence ID" value="NZ_JACHMY010000001.1"/>
</dbReference>
<dbReference type="AlphaFoldDB" id="A0A7W9JAF3"/>
<feature type="transmembrane region" description="Helical" evidence="1">
    <location>
        <begin position="196"/>
        <end position="214"/>
    </location>
</feature>
<keyword evidence="3" id="KW-1185">Reference proteome</keyword>
<comment type="caution">
    <text evidence="2">The sequence shown here is derived from an EMBL/GenBank/DDBJ whole genome shotgun (WGS) entry which is preliminary data.</text>
</comment>
<keyword evidence="1" id="KW-1133">Transmembrane helix</keyword>
<feature type="transmembrane region" description="Helical" evidence="1">
    <location>
        <begin position="83"/>
        <end position="104"/>
    </location>
</feature>
<name>A0A7W9JAF3_9ACTN</name>
<feature type="transmembrane region" description="Helical" evidence="1">
    <location>
        <begin position="173"/>
        <end position="190"/>
    </location>
</feature>
<protein>
    <submittedName>
        <fullName evidence="2">Uncharacterized protein</fullName>
    </submittedName>
</protein>
<proteinExistence type="predicted"/>
<evidence type="ECO:0000313" key="3">
    <source>
        <dbReference type="Proteomes" id="UP000549971"/>
    </source>
</evidence>
<gene>
    <name evidence="2" type="ORF">HDA39_005315</name>
</gene>